<sequence length="337" mass="36058">MDQVLDLTRLRLLVELERLGTMAAVSEVTGIGTSAVSKHLAVLENEAGVRLLVPDGRRVRLTPAGRRLAEHAVGILARVEAARAELAGEGEAAGPVKLVTFISVASPIVLPALRRLHEDHPLIEVHLIEHEPDQALDLLQSGDADLGLVYEYSLVPRRVPDTLTLHRIGAEPLLLAQPAAEAVGGSRPMTRANLARLAQASWISNSRGSDEDELVQRMCATVGFAPRFRHRIDTLEAATEVIASGLGIGVQPKLAVAARRRGIAHAPLGDLGGVRRIYLAGRTGGWSWRPIQLVAHYLRSAARSVLDDVDEVDLDLSARPGPSGGRPRGRGPSPPPP</sequence>
<organism evidence="7 8">
    <name type="scientific">Murinocardiopsis flavida</name>
    <dbReference type="NCBI Taxonomy" id="645275"/>
    <lineage>
        <taxon>Bacteria</taxon>
        <taxon>Bacillati</taxon>
        <taxon>Actinomycetota</taxon>
        <taxon>Actinomycetes</taxon>
        <taxon>Streptosporangiales</taxon>
        <taxon>Nocardiopsidaceae</taxon>
        <taxon>Murinocardiopsis</taxon>
    </lineage>
</organism>
<dbReference type="InterPro" id="IPR036388">
    <property type="entry name" value="WH-like_DNA-bd_sf"/>
</dbReference>
<feature type="domain" description="HTH lysR-type" evidence="6">
    <location>
        <begin position="5"/>
        <end position="62"/>
    </location>
</feature>
<dbReference type="PANTHER" id="PTHR30346">
    <property type="entry name" value="TRANSCRIPTIONAL DUAL REGULATOR HCAR-RELATED"/>
    <property type="match status" value="1"/>
</dbReference>
<dbReference type="Proteomes" id="UP000240542">
    <property type="component" value="Unassembled WGS sequence"/>
</dbReference>
<protein>
    <submittedName>
        <fullName evidence="7">DNA-binding transcriptional LysR family regulator</fullName>
    </submittedName>
</protein>
<comment type="caution">
    <text evidence="7">The sequence shown here is derived from an EMBL/GenBank/DDBJ whole genome shotgun (WGS) entry which is preliminary data.</text>
</comment>
<dbReference type="InterPro" id="IPR036390">
    <property type="entry name" value="WH_DNA-bd_sf"/>
</dbReference>
<evidence type="ECO:0000256" key="4">
    <source>
        <dbReference type="ARBA" id="ARBA00023163"/>
    </source>
</evidence>
<name>A0A2P8DS99_9ACTN</name>
<dbReference type="InterPro" id="IPR000847">
    <property type="entry name" value="LysR_HTH_N"/>
</dbReference>
<evidence type="ECO:0000256" key="1">
    <source>
        <dbReference type="ARBA" id="ARBA00009437"/>
    </source>
</evidence>
<proteinExistence type="inferred from homology"/>
<keyword evidence="2" id="KW-0805">Transcription regulation</keyword>
<evidence type="ECO:0000313" key="7">
    <source>
        <dbReference type="EMBL" id="PSL00093.1"/>
    </source>
</evidence>
<dbReference type="Gene3D" id="1.10.10.10">
    <property type="entry name" value="Winged helix-like DNA-binding domain superfamily/Winged helix DNA-binding domain"/>
    <property type="match status" value="1"/>
</dbReference>
<evidence type="ECO:0000256" key="2">
    <source>
        <dbReference type="ARBA" id="ARBA00023015"/>
    </source>
</evidence>
<evidence type="ECO:0000313" key="8">
    <source>
        <dbReference type="Proteomes" id="UP000240542"/>
    </source>
</evidence>
<dbReference type="PROSITE" id="PS50931">
    <property type="entry name" value="HTH_LYSR"/>
    <property type="match status" value="1"/>
</dbReference>
<keyword evidence="4" id="KW-0804">Transcription</keyword>
<feature type="region of interest" description="Disordered" evidence="5">
    <location>
        <begin position="314"/>
        <end position="337"/>
    </location>
</feature>
<dbReference type="AlphaFoldDB" id="A0A2P8DS99"/>
<dbReference type="GO" id="GO:0003677">
    <property type="term" value="F:DNA binding"/>
    <property type="evidence" value="ECO:0007669"/>
    <property type="project" value="UniProtKB-KW"/>
</dbReference>
<dbReference type="Pfam" id="PF00126">
    <property type="entry name" value="HTH_1"/>
    <property type="match status" value="1"/>
</dbReference>
<evidence type="ECO:0000256" key="3">
    <source>
        <dbReference type="ARBA" id="ARBA00023125"/>
    </source>
</evidence>
<gene>
    <name evidence="7" type="ORF">CLV63_102219</name>
</gene>
<dbReference type="Pfam" id="PF03466">
    <property type="entry name" value="LysR_substrate"/>
    <property type="match status" value="1"/>
</dbReference>
<dbReference type="GO" id="GO:0003700">
    <property type="term" value="F:DNA-binding transcription factor activity"/>
    <property type="evidence" value="ECO:0007669"/>
    <property type="project" value="InterPro"/>
</dbReference>
<keyword evidence="8" id="KW-1185">Reference proteome</keyword>
<dbReference type="RefSeq" id="WP_281260687.1">
    <property type="nucleotide sequence ID" value="NZ_PYGA01000002.1"/>
</dbReference>
<reference evidence="7 8" key="1">
    <citation type="submission" date="2018-03" db="EMBL/GenBank/DDBJ databases">
        <title>Genomic Encyclopedia of Archaeal and Bacterial Type Strains, Phase II (KMG-II): from individual species to whole genera.</title>
        <authorList>
            <person name="Goeker M."/>
        </authorList>
    </citation>
    <scope>NUCLEOTIDE SEQUENCE [LARGE SCALE GENOMIC DNA]</scope>
    <source>
        <strain evidence="7 8">DSM 45312</strain>
    </source>
</reference>
<dbReference type="InterPro" id="IPR005119">
    <property type="entry name" value="LysR_subst-bd"/>
</dbReference>
<comment type="similarity">
    <text evidence="1">Belongs to the LysR transcriptional regulatory family.</text>
</comment>
<keyword evidence="3 7" id="KW-0238">DNA-binding</keyword>
<dbReference type="PANTHER" id="PTHR30346:SF29">
    <property type="entry name" value="LYSR SUBSTRATE-BINDING"/>
    <property type="match status" value="1"/>
</dbReference>
<dbReference type="GO" id="GO:0032993">
    <property type="term" value="C:protein-DNA complex"/>
    <property type="evidence" value="ECO:0007669"/>
    <property type="project" value="TreeGrafter"/>
</dbReference>
<dbReference type="SUPFAM" id="SSF53850">
    <property type="entry name" value="Periplasmic binding protein-like II"/>
    <property type="match status" value="1"/>
</dbReference>
<evidence type="ECO:0000256" key="5">
    <source>
        <dbReference type="SAM" id="MobiDB-lite"/>
    </source>
</evidence>
<accession>A0A2P8DS99</accession>
<dbReference type="Gene3D" id="3.40.190.10">
    <property type="entry name" value="Periplasmic binding protein-like II"/>
    <property type="match status" value="2"/>
</dbReference>
<dbReference type="EMBL" id="PYGA01000002">
    <property type="protein sequence ID" value="PSL00093.1"/>
    <property type="molecule type" value="Genomic_DNA"/>
</dbReference>
<dbReference type="SUPFAM" id="SSF46785">
    <property type="entry name" value="Winged helix' DNA-binding domain"/>
    <property type="match status" value="1"/>
</dbReference>
<evidence type="ECO:0000259" key="6">
    <source>
        <dbReference type="PROSITE" id="PS50931"/>
    </source>
</evidence>